<dbReference type="SUPFAM" id="SSF54427">
    <property type="entry name" value="NTF2-like"/>
    <property type="match status" value="1"/>
</dbReference>
<dbReference type="GeneID" id="69118519"/>
<organism evidence="2 3">
    <name type="scientific">Halobacterium litoreum</name>
    <dbReference type="NCBI Taxonomy" id="2039234"/>
    <lineage>
        <taxon>Archaea</taxon>
        <taxon>Methanobacteriati</taxon>
        <taxon>Methanobacteriota</taxon>
        <taxon>Stenosarchaea group</taxon>
        <taxon>Halobacteria</taxon>
        <taxon>Halobacteriales</taxon>
        <taxon>Halobacteriaceae</taxon>
        <taxon>Halobacterium</taxon>
    </lineage>
</organism>
<gene>
    <name evidence="2" type="ORF">ACFOKC_12140</name>
</gene>
<dbReference type="EMBL" id="JBHRWN010000002">
    <property type="protein sequence ID" value="MFC3478471.1"/>
    <property type="molecule type" value="Genomic_DNA"/>
</dbReference>
<dbReference type="InterPro" id="IPR037401">
    <property type="entry name" value="SnoaL-like"/>
</dbReference>
<evidence type="ECO:0000259" key="1">
    <source>
        <dbReference type="Pfam" id="PF12680"/>
    </source>
</evidence>
<dbReference type="Gene3D" id="3.10.450.50">
    <property type="match status" value="1"/>
</dbReference>
<proteinExistence type="predicted"/>
<dbReference type="InterPro" id="IPR032710">
    <property type="entry name" value="NTF2-like_dom_sf"/>
</dbReference>
<comment type="caution">
    <text evidence="2">The sequence shown here is derived from an EMBL/GenBank/DDBJ whole genome shotgun (WGS) entry which is preliminary data.</text>
</comment>
<evidence type="ECO:0000313" key="2">
    <source>
        <dbReference type="EMBL" id="MFC3478471.1"/>
    </source>
</evidence>
<dbReference type="RefSeq" id="WP_232570324.1">
    <property type="nucleotide sequence ID" value="NZ_CP089466.1"/>
</dbReference>
<feature type="domain" description="SnoaL-like" evidence="1">
    <location>
        <begin position="7"/>
        <end position="105"/>
    </location>
</feature>
<name>A0ABD5NGW1_9EURY</name>
<reference evidence="2 3" key="1">
    <citation type="journal article" date="2019" name="Int. J. Syst. Evol. Microbiol.">
        <title>The Global Catalogue of Microorganisms (GCM) 10K type strain sequencing project: providing services to taxonomists for standard genome sequencing and annotation.</title>
        <authorList>
            <consortium name="The Broad Institute Genomics Platform"/>
            <consortium name="The Broad Institute Genome Sequencing Center for Infectious Disease"/>
            <person name="Wu L."/>
            <person name="Ma J."/>
        </authorList>
    </citation>
    <scope>NUCLEOTIDE SEQUENCE [LARGE SCALE GENOMIC DNA]</scope>
    <source>
        <strain evidence="2 3">CGMCC 1.12562</strain>
    </source>
</reference>
<dbReference type="Pfam" id="PF12680">
    <property type="entry name" value="SnoaL_2"/>
    <property type="match status" value="1"/>
</dbReference>
<protein>
    <submittedName>
        <fullName evidence="2">Nuclear transport factor 2 family protein</fullName>
    </submittedName>
</protein>
<sequence length="115" mass="12899">MSLRERVHAYYDAVDDGRVDDLLALFADDVVYERPGQSPIEGKAELAEFYREDRPLTDGTHEIETVAVDGDRAAVRGTFEGKQDGDPVTFGFADFHTFEDGDIAERHTFTDRDAV</sequence>
<keyword evidence="3" id="KW-1185">Reference proteome</keyword>
<accession>A0ABD5NGW1</accession>
<dbReference type="AlphaFoldDB" id="A0ABD5NGW1"/>
<evidence type="ECO:0000313" key="3">
    <source>
        <dbReference type="Proteomes" id="UP001595660"/>
    </source>
</evidence>
<dbReference type="Proteomes" id="UP001595660">
    <property type="component" value="Unassembled WGS sequence"/>
</dbReference>